<dbReference type="SUPFAM" id="SSF56281">
    <property type="entry name" value="Metallo-hydrolase/oxidoreductase"/>
    <property type="match status" value="1"/>
</dbReference>
<accession>A0A4Q7CLI6</accession>
<gene>
    <name evidence="1" type="ORF">EIG99_13925</name>
</gene>
<dbReference type="Gene3D" id="3.60.15.10">
    <property type="entry name" value="Ribonuclease Z/Hydroxyacylglutathione hydrolase-like"/>
    <property type="match status" value="1"/>
</dbReference>
<protein>
    <recommendedName>
        <fullName evidence="3">DNA internalization-related competence protein ComEC/Rec2</fullName>
    </recommendedName>
</protein>
<name>A0A4Q7CLI6_9STAP</name>
<comment type="caution">
    <text evidence="1">The sequence shown here is derived from an EMBL/GenBank/DDBJ whole genome shotgun (WGS) entry which is preliminary data.</text>
</comment>
<dbReference type="Proteomes" id="UP000293854">
    <property type="component" value="Unassembled WGS sequence"/>
</dbReference>
<dbReference type="InterPro" id="IPR052159">
    <property type="entry name" value="Competence_DNA_uptake"/>
</dbReference>
<evidence type="ECO:0000313" key="1">
    <source>
        <dbReference type="EMBL" id="RZH99191.1"/>
    </source>
</evidence>
<feature type="non-terminal residue" evidence="1">
    <location>
        <position position="1"/>
    </location>
</feature>
<dbReference type="EMBL" id="RQTE01000532">
    <property type="protein sequence ID" value="RZH99191.1"/>
    <property type="molecule type" value="Genomic_DNA"/>
</dbReference>
<evidence type="ECO:0008006" key="3">
    <source>
        <dbReference type="Google" id="ProtNLM"/>
    </source>
</evidence>
<reference evidence="1 2" key="1">
    <citation type="submission" date="2018-11" db="EMBL/GenBank/DDBJ databases">
        <title>Genomic profiling of Staphylococcus species from a Poultry farm system in KwaZulu-Natal, South Africa.</title>
        <authorList>
            <person name="Amoako D.G."/>
            <person name="Somboro A.M."/>
            <person name="Abia A.L.K."/>
            <person name="Bester L.A."/>
            <person name="Essack S.Y."/>
        </authorList>
    </citation>
    <scope>NUCLEOTIDE SEQUENCE [LARGE SCALE GENOMIC DNA]</scope>
    <source>
        <strain evidence="1 2">SA11</strain>
    </source>
</reference>
<sequence length="103" mass="11550">NILTTGDATVKNESKLLLNYLIPRIDILKVGHHGSKTSSSDKFINKIHPRISVISSGKNNTYKLPNKEVINRLNKVGSKIYNTQHDGQITFTLDNEIQVLTVH</sequence>
<organism evidence="1 2">
    <name type="scientific">Staphylococcus condimenti</name>
    <dbReference type="NCBI Taxonomy" id="70255"/>
    <lineage>
        <taxon>Bacteria</taxon>
        <taxon>Bacillati</taxon>
        <taxon>Bacillota</taxon>
        <taxon>Bacilli</taxon>
        <taxon>Bacillales</taxon>
        <taxon>Staphylococcaceae</taxon>
        <taxon>Staphylococcus</taxon>
    </lineage>
</organism>
<dbReference type="PANTHER" id="PTHR30619">
    <property type="entry name" value="DNA INTERNALIZATION/COMPETENCE PROTEIN COMEC/REC2"/>
    <property type="match status" value="1"/>
</dbReference>
<dbReference type="PANTHER" id="PTHR30619:SF1">
    <property type="entry name" value="RECOMBINATION PROTEIN 2"/>
    <property type="match status" value="1"/>
</dbReference>
<proteinExistence type="predicted"/>
<evidence type="ECO:0000313" key="2">
    <source>
        <dbReference type="Proteomes" id="UP000293854"/>
    </source>
</evidence>
<dbReference type="AlphaFoldDB" id="A0A4Q7CLI6"/>
<dbReference type="RefSeq" id="WP_130135898.1">
    <property type="nucleotide sequence ID" value="NZ_RQTE01000532.1"/>
</dbReference>
<dbReference type="InterPro" id="IPR036866">
    <property type="entry name" value="RibonucZ/Hydroxyglut_hydro"/>
</dbReference>